<evidence type="ECO:0000313" key="2">
    <source>
        <dbReference type="Proteomes" id="UP000296706"/>
    </source>
</evidence>
<dbReference type="EMBL" id="CP031310">
    <property type="protein sequence ID" value="QCC49923.1"/>
    <property type="molecule type" value="Genomic_DNA"/>
</dbReference>
<accession>A0A4D6H7X2</accession>
<dbReference type="STRING" id="1457250.GCA_000755225_02533"/>
<protein>
    <recommendedName>
        <fullName evidence="3">Restriction endonuclease type IV Mrr domain-containing protein</fullName>
    </recommendedName>
</protein>
<dbReference type="AlphaFoldDB" id="A0A4D6H7X2"/>
<reference evidence="1 2" key="1">
    <citation type="journal article" date="2019" name="Nat. Commun.">
        <title>A new type of DNA phosphorothioation-based antiviral system in archaea.</title>
        <authorList>
            <person name="Xiong L."/>
            <person name="Liu S."/>
            <person name="Chen S."/>
            <person name="Xiao Y."/>
            <person name="Zhu B."/>
            <person name="Gao Y."/>
            <person name="Zhang Y."/>
            <person name="Chen B."/>
            <person name="Luo J."/>
            <person name="Deng Z."/>
            <person name="Chen X."/>
            <person name="Wang L."/>
            <person name="Chen S."/>
        </authorList>
    </citation>
    <scope>NUCLEOTIDE SEQUENCE [LARGE SCALE GENOMIC DNA]</scope>
    <source>
        <strain evidence="1 2">CBA1105</strain>
    </source>
</reference>
<proteinExistence type="predicted"/>
<dbReference type="OrthoDB" id="260878at2157"/>
<evidence type="ECO:0000313" key="1">
    <source>
        <dbReference type="EMBL" id="QCC49923.1"/>
    </source>
</evidence>
<dbReference type="GeneID" id="39846442"/>
<dbReference type="Proteomes" id="UP000296706">
    <property type="component" value="Chromosome"/>
</dbReference>
<keyword evidence="2" id="KW-1185">Reference proteome</keyword>
<gene>
    <name evidence="1" type="ORF">DV733_01200</name>
</gene>
<dbReference type="RefSeq" id="WP_049993361.1">
    <property type="nucleotide sequence ID" value="NZ_CP031310.1"/>
</dbReference>
<dbReference type="KEGG" id="hsn:DV733_01200"/>
<organism evidence="1 2">
    <name type="scientific">Halapricum salinum</name>
    <dbReference type="NCBI Taxonomy" id="1457250"/>
    <lineage>
        <taxon>Archaea</taxon>
        <taxon>Methanobacteriati</taxon>
        <taxon>Methanobacteriota</taxon>
        <taxon>Stenosarchaea group</taxon>
        <taxon>Halobacteria</taxon>
        <taxon>Halobacteriales</taxon>
        <taxon>Haloarculaceae</taxon>
        <taxon>Halapricum</taxon>
    </lineage>
</organism>
<sequence>MGEFADEVVKRLKDHLAQFCTSYKWDTEYLIAETPVDIAGIDGDRYVLIELEWRRADPADNAAKIFRHLSTREIPADQVIILQLFTNHYNLISDGVSSKRKNAEFVGKTAAGTIDYLTYQPLDFDIDPPRSGEERPNKWEEITDDVSATISSIVSCS</sequence>
<evidence type="ECO:0008006" key="3">
    <source>
        <dbReference type="Google" id="ProtNLM"/>
    </source>
</evidence>
<name>A0A4D6H7X2_9EURY</name>